<dbReference type="EMBL" id="KV417613">
    <property type="protein sequence ID" value="KZP14711.1"/>
    <property type="molecule type" value="Genomic_DNA"/>
</dbReference>
<organism evidence="1 2">
    <name type="scientific">Athelia psychrophila</name>
    <dbReference type="NCBI Taxonomy" id="1759441"/>
    <lineage>
        <taxon>Eukaryota</taxon>
        <taxon>Fungi</taxon>
        <taxon>Dikarya</taxon>
        <taxon>Basidiomycota</taxon>
        <taxon>Agaricomycotina</taxon>
        <taxon>Agaricomycetes</taxon>
        <taxon>Agaricomycetidae</taxon>
        <taxon>Atheliales</taxon>
        <taxon>Atheliaceae</taxon>
        <taxon>Athelia</taxon>
    </lineage>
</organism>
<keyword evidence="2" id="KW-1185">Reference proteome</keyword>
<evidence type="ECO:0000313" key="2">
    <source>
        <dbReference type="Proteomes" id="UP000076532"/>
    </source>
</evidence>
<protein>
    <submittedName>
        <fullName evidence="1">Uncharacterized protein</fullName>
    </submittedName>
</protein>
<dbReference type="Proteomes" id="UP000076532">
    <property type="component" value="Unassembled WGS sequence"/>
</dbReference>
<name>A0A166DHA4_9AGAM</name>
<sequence length="146" mass="15567">MEHMTHYAIGSSTPHRPGVFGAALSLPGPTVLALQPVEAFCSLALHLAFLSQPPQPLGLAPIIPQHGRLLPSLSQAFGDCAYLLEPVPAFWSLFVALGACTSFVEPGPLTCYPCLRLIEVLRDFGAYAMDLVRVRDVAVCGAPGRE</sequence>
<evidence type="ECO:0000313" key="1">
    <source>
        <dbReference type="EMBL" id="KZP14711.1"/>
    </source>
</evidence>
<reference evidence="1 2" key="1">
    <citation type="journal article" date="2016" name="Mol. Biol. Evol.">
        <title>Comparative Genomics of Early-Diverging Mushroom-Forming Fungi Provides Insights into the Origins of Lignocellulose Decay Capabilities.</title>
        <authorList>
            <person name="Nagy L.G."/>
            <person name="Riley R."/>
            <person name="Tritt A."/>
            <person name="Adam C."/>
            <person name="Daum C."/>
            <person name="Floudas D."/>
            <person name="Sun H."/>
            <person name="Yadav J.S."/>
            <person name="Pangilinan J."/>
            <person name="Larsson K.H."/>
            <person name="Matsuura K."/>
            <person name="Barry K."/>
            <person name="Labutti K."/>
            <person name="Kuo R."/>
            <person name="Ohm R.A."/>
            <person name="Bhattacharya S.S."/>
            <person name="Shirouzu T."/>
            <person name="Yoshinaga Y."/>
            <person name="Martin F.M."/>
            <person name="Grigoriev I.V."/>
            <person name="Hibbett D.S."/>
        </authorList>
    </citation>
    <scope>NUCLEOTIDE SEQUENCE [LARGE SCALE GENOMIC DNA]</scope>
    <source>
        <strain evidence="1 2">CBS 109695</strain>
    </source>
</reference>
<proteinExistence type="predicted"/>
<gene>
    <name evidence="1" type="ORF">FIBSPDRAFT_959419</name>
</gene>
<dbReference type="AlphaFoldDB" id="A0A166DHA4"/>
<accession>A0A166DHA4</accession>